<feature type="transmembrane region" description="Helical" evidence="5">
    <location>
        <begin position="80"/>
        <end position="97"/>
    </location>
</feature>
<evidence type="ECO:0000313" key="7">
    <source>
        <dbReference type="EMBL" id="UTW06536.1"/>
    </source>
</evidence>
<proteinExistence type="predicted"/>
<dbReference type="PANTHER" id="PTHR42852:SF6">
    <property type="entry name" value="THIOL:DISULFIDE INTERCHANGE PROTEIN DSBE"/>
    <property type="match status" value="1"/>
</dbReference>
<dbReference type="SUPFAM" id="SSF52833">
    <property type="entry name" value="Thioredoxin-like"/>
    <property type="match status" value="1"/>
</dbReference>
<dbReference type="EMBL" id="CP073346">
    <property type="protein sequence ID" value="UTW06536.1"/>
    <property type="molecule type" value="Genomic_DNA"/>
</dbReference>
<dbReference type="InterPro" id="IPR000866">
    <property type="entry name" value="AhpC/TSA"/>
</dbReference>
<protein>
    <submittedName>
        <fullName evidence="7">TlpA family protein disulfide reductase</fullName>
    </submittedName>
</protein>
<dbReference type="Proteomes" id="UP001059672">
    <property type="component" value="Chromosome"/>
</dbReference>
<keyword evidence="8" id="KW-1185">Reference proteome</keyword>
<dbReference type="InterPro" id="IPR017937">
    <property type="entry name" value="Thioredoxin_CS"/>
</dbReference>
<dbReference type="InterPro" id="IPR050553">
    <property type="entry name" value="Thioredoxin_ResA/DsbE_sf"/>
</dbReference>
<feature type="domain" description="Thioredoxin" evidence="6">
    <location>
        <begin position="130"/>
        <end position="267"/>
    </location>
</feature>
<feature type="transmembrane region" description="Helical" evidence="5">
    <location>
        <begin position="12"/>
        <end position="32"/>
    </location>
</feature>
<feature type="transmembrane region" description="Helical" evidence="5">
    <location>
        <begin position="109"/>
        <end position="130"/>
    </location>
</feature>
<evidence type="ECO:0000256" key="2">
    <source>
        <dbReference type="ARBA" id="ARBA00022748"/>
    </source>
</evidence>
<organism evidence="7 8">
    <name type="scientific">Pseudomonas benzenivorans</name>
    <dbReference type="NCBI Taxonomy" id="556533"/>
    <lineage>
        <taxon>Bacteria</taxon>
        <taxon>Pseudomonadati</taxon>
        <taxon>Pseudomonadota</taxon>
        <taxon>Gammaproteobacteria</taxon>
        <taxon>Pseudomonadales</taxon>
        <taxon>Pseudomonadaceae</taxon>
        <taxon>Pseudomonas</taxon>
    </lineage>
</organism>
<keyword evidence="5" id="KW-0812">Transmembrane</keyword>
<evidence type="ECO:0000256" key="3">
    <source>
        <dbReference type="ARBA" id="ARBA00023157"/>
    </source>
</evidence>
<evidence type="ECO:0000256" key="5">
    <source>
        <dbReference type="SAM" id="Phobius"/>
    </source>
</evidence>
<dbReference type="Pfam" id="PF00578">
    <property type="entry name" value="AhpC-TSA"/>
    <property type="match status" value="1"/>
</dbReference>
<dbReference type="PROSITE" id="PS51352">
    <property type="entry name" value="THIOREDOXIN_2"/>
    <property type="match status" value="1"/>
</dbReference>
<keyword evidence="4" id="KW-0676">Redox-active center</keyword>
<dbReference type="RefSeq" id="WP_255837098.1">
    <property type="nucleotide sequence ID" value="NZ_CP073346.1"/>
</dbReference>
<evidence type="ECO:0000256" key="4">
    <source>
        <dbReference type="ARBA" id="ARBA00023284"/>
    </source>
</evidence>
<evidence type="ECO:0000256" key="1">
    <source>
        <dbReference type="ARBA" id="ARBA00004196"/>
    </source>
</evidence>
<reference evidence="7" key="1">
    <citation type="submission" date="2021-04" db="EMBL/GenBank/DDBJ databases">
        <title>Oceanospirillales bacteria with DddD are important DMSP degraders in coastal seawater.</title>
        <authorList>
            <person name="Liu J."/>
        </authorList>
    </citation>
    <scope>NUCLEOTIDE SEQUENCE</scope>
    <source>
        <strain evidence="7">D13-4</strain>
    </source>
</reference>
<keyword evidence="3" id="KW-1015">Disulfide bond</keyword>
<gene>
    <name evidence="7" type="ORF">KDW96_15310</name>
</gene>
<keyword evidence="5" id="KW-0472">Membrane</keyword>
<feature type="transmembrane region" description="Helical" evidence="5">
    <location>
        <begin position="44"/>
        <end position="64"/>
    </location>
</feature>
<dbReference type="PANTHER" id="PTHR42852">
    <property type="entry name" value="THIOL:DISULFIDE INTERCHANGE PROTEIN DSBE"/>
    <property type="match status" value="1"/>
</dbReference>
<keyword evidence="5" id="KW-1133">Transmembrane helix</keyword>
<dbReference type="CDD" id="cd02966">
    <property type="entry name" value="TlpA_like_family"/>
    <property type="match status" value="1"/>
</dbReference>
<dbReference type="InterPro" id="IPR013766">
    <property type="entry name" value="Thioredoxin_domain"/>
</dbReference>
<sequence>MLTVNLGPLTLGVPHLLLIGSLLLATLSGWWAGRASGRNPEQQVFRLLLVALLVARLAFVVSYIEHYRDALWKVVDIRDGGFIAWPGVLAALMLGAWQAWRDRGLRKPLGVALAVGVLSWGIGTLAWQALEQGTRLPELVLRDISGAPVALQDYRGKPLVINLWATWCPPCRREMPVLAEAQAREPALTFLFVNQGEGPGEIRRFLDHGGLQLRNVLLDSDGRLGQQVGSMALPTTLFYDAEGRQVGNHLGELSRASLARALEILRENGPP</sequence>
<accession>A0ABY5H428</accession>
<dbReference type="Gene3D" id="3.40.30.10">
    <property type="entry name" value="Glutaredoxin"/>
    <property type="match status" value="1"/>
</dbReference>
<dbReference type="PROSITE" id="PS00194">
    <property type="entry name" value="THIOREDOXIN_1"/>
    <property type="match status" value="1"/>
</dbReference>
<keyword evidence="2" id="KW-0201">Cytochrome c-type biogenesis</keyword>
<evidence type="ECO:0000259" key="6">
    <source>
        <dbReference type="PROSITE" id="PS51352"/>
    </source>
</evidence>
<name>A0ABY5H428_9PSED</name>
<evidence type="ECO:0000313" key="8">
    <source>
        <dbReference type="Proteomes" id="UP001059672"/>
    </source>
</evidence>
<dbReference type="InterPro" id="IPR036249">
    <property type="entry name" value="Thioredoxin-like_sf"/>
</dbReference>
<comment type="subcellular location">
    <subcellularLocation>
        <location evidence="1">Cell envelope</location>
    </subcellularLocation>
</comment>